<proteinExistence type="predicted"/>
<organism evidence="3 4">
    <name type="scientific">Amycolatopsis bullii</name>
    <dbReference type="NCBI Taxonomy" id="941987"/>
    <lineage>
        <taxon>Bacteria</taxon>
        <taxon>Bacillati</taxon>
        <taxon>Actinomycetota</taxon>
        <taxon>Actinomycetes</taxon>
        <taxon>Pseudonocardiales</taxon>
        <taxon>Pseudonocardiaceae</taxon>
        <taxon>Amycolatopsis</taxon>
    </lineage>
</organism>
<feature type="compositionally biased region" description="Low complexity" evidence="1">
    <location>
        <begin position="10"/>
        <end position="27"/>
    </location>
</feature>
<feature type="domain" description="CobQ/CobB/MinD/ParA nucleotide binding" evidence="2">
    <location>
        <begin position="192"/>
        <end position="340"/>
    </location>
</feature>
<feature type="compositionally biased region" description="Low complexity" evidence="1">
    <location>
        <begin position="91"/>
        <end position="106"/>
    </location>
</feature>
<gene>
    <name evidence="3" type="ORF">GCM10017567_36180</name>
</gene>
<protein>
    <submittedName>
        <fullName evidence="3">ATPase</fullName>
    </submittedName>
</protein>
<keyword evidence="4" id="KW-1185">Reference proteome</keyword>
<dbReference type="InterPro" id="IPR002586">
    <property type="entry name" value="CobQ/CobB/MinD/ParA_Nub-bd_dom"/>
</dbReference>
<feature type="compositionally biased region" description="Basic and acidic residues" evidence="1">
    <location>
        <begin position="30"/>
        <end position="40"/>
    </location>
</feature>
<dbReference type="PANTHER" id="PTHR43384">
    <property type="entry name" value="SEPTUM SITE-DETERMINING PROTEIN MIND HOMOLOG, CHLOROPLASTIC-RELATED"/>
    <property type="match status" value="1"/>
</dbReference>
<dbReference type="SUPFAM" id="SSF52540">
    <property type="entry name" value="P-loop containing nucleoside triphosphate hydrolases"/>
    <property type="match status" value="1"/>
</dbReference>
<sequence length="441" mass="46889">MTGPSEESAPGHPEQAEPAAAAPQQPGLFADDRTDSHPHPETSGAFDVQPTQAVPPPNPAVSGPHQVPNPAVSGPHQVPYGYDQNLPPLQPQYGDPAQQYQAQAQYPPQPPSGLPQPQGGRHAAPQPGPGHGHDLSTAHLVKQTKRPPQSGWRKALYVGSGKLVNPGESPADTRRRELIARVNQPLRGCYKIAMLSLKGGVGKTTVTTTLGSTFASLRGDRVVAVDANPDRGTLSQKIPLETTATVRHLLRDAARITRYSDVRSYTSQGSSRLEILASEQDPAVSEAFSEDDYRRTVNLLEHFYNIVLTDCGTGLMHSAMKGVLDVADALVVVSSGSVDGARSASATLDWLEAHGYGELVKRSVAVINSVRPKGGSVDLDKLSAHFGAKVRAVCKVPFDPHLEEGAEIELDRLSGDTRLALLDLAATVADGFATPLSQGYR</sequence>
<dbReference type="Gene3D" id="3.40.50.300">
    <property type="entry name" value="P-loop containing nucleotide triphosphate hydrolases"/>
    <property type="match status" value="1"/>
</dbReference>
<evidence type="ECO:0000259" key="2">
    <source>
        <dbReference type="Pfam" id="PF01656"/>
    </source>
</evidence>
<dbReference type="PANTHER" id="PTHR43384:SF14">
    <property type="entry name" value="ESX-1 SECRETION-ASSOCIATED PROTEIN ESPI"/>
    <property type="match status" value="1"/>
</dbReference>
<comment type="caution">
    <text evidence="3">The sequence shown here is derived from an EMBL/GenBank/DDBJ whole genome shotgun (WGS) entry which is preliminary data.</text>
</comment>
<accession>A0ABQ3KHN0</accession>
<dbReference type="Proteomes" id="UP000649955">
    <property type="component" value="Unassembled WGS sequence"/>
</dbReference>
<evidence type="ECO:0000313" key="4">
    <source>
        <dbReference type="Proteomes" id="UP000649955"/>
    </source>
</evidence>
<dbReference type="Pfam" id="PF01656">
    <property type="entry name" value="CbiA"/>
    <property type="match status" value="1"/>
</dbReference>
<feature type="region of interest" description="Disordered" evidence="1">
    <location>
        <begin position="1"/>
        <end position="136"/>
    </location>
</feature>
<evidence type="ECO:0000256" key="1">
    <source>
        <dbReference type="SAM" id="MobiDB-lite"/>
    </source>
</evidence>
<dbReference type="InterPro" id="IPR050625">
    <property type="entry name" value="ParA/MinD_ATPase"/>
</dbReference>
<name>A0ABQ3KHN0_9PSEU</name>
<reference evidence="4" key="1">
    <citation type="journal article" date="2019" name="Int. J. Syst. Evol. Microbiol.">
        <title>The Global Catalogue of Microorganisms (GCM) 10K type strain sequencing project: providing services to taxonomists for standard genome sequencing and annotation.</title>
        <authorList>
            <consortium name="The Broad Institute Genomics Platform"/>
            <consortium name="The Broad Institute Genome Sequencing Center for Infectious Disease"/>
            <person name="Wu L."/>
            <person name="Ma J."/>
        </authorList>
    </citation>
    <scope>NUCLEOTIDE SEQUENCE [LARGE SCALE GENOMIC DNA]</scope>
    <source>
        <strain evidence="4">CGMCC 4.7680</strain>
    </source>
</reference>
<dbReference type="InterPro" id="IPR027417">
    <property type="entry name" value="P-loop_NTPase"/>
</dbReference>
<dbReference type="EMBL" id="BNAW01000014">
    <property type="protein sequence ID" value="GHG14984.1"/>
    <property type="molecule type" value="Genomic_DNA"/>
</dbReference>
<dbReference type="RefSeq" id="WP_191311465.1">
    <property type="nucleotide sequence ID" value="NZ_BNAW01000014.1"/>
</dbReference>
<evidence type="ECO:0000313" key="3">
    <source>
        <dbReference type="EMBL" id="GHG14984.1"/>
    </source>
</evidence>